<dbReference type="SUPFAM" id="SSF103473">
    <property type="entry name" value="MFS general substrate transporter"/>
    <property type="match status" value="1"/>
</dbReference>
<feature type="transmembrane region" description="Helical" evidence="5">
    <location>
        <begin position="137"/>
        <end position="155"/>
    </location>
</feature>
<feature type="transmembrane region" description="Helical" evidence="5">
    <location>
        <begin position="473"/>
        <end position="490"/>
    </location>
</feature>
<dbReference type="GeneID" id="106175251"/>
<feature type="transmembrane region" description="Helical" evidence="5">
    <location>
        <begin position="536"/>
        <end position="559"/>
    </location>
</feature>
<sequence length="599" mass="65572">MDLPNNETSDAQHNKEINKNNSVDIKDKVPLEDVNCKMVKEKEDKNPDLTTKEKEKDTAKIEAGDPLLGASDSTMNGKAGEYEVAKRPAPMKYLMAMQSLLVFAYFCVGISTSFTGASLPDLRMRTNSNWEEISRALVGRGAGLFIGAAGGGYVCDRFERHVYALLALAMTLEAIGTTAIPLCPWIWAMLVMFVVQGLCEGLLGAGSAKLIFHLWGKKASPSIYAAHLAFGGGAICGPQLLRPFLGTHVHASKRKNNTSEFEVGSYSGNISVPMVSSYLGNRTEISSGYTIVGFHNMTDGDVDLSTKMVPGDDSTIEYAYAVGGALSVVCTILLIFAQCATSKRPLDIHKEQKSTRGKDLRSILNPGTCAQGNTKFGFLMFIIMFFFFIHLVGGEWVLDKFIFAFVSEGRVHMEVDEATLLMSVYWGFFTGGRALGIVLSNWVKPLYTLSVQMIIHLTAGIVLSTEACSNKTVVWIMICLLGLITGPYFPGGMNWANVYLEMTGVAVSIVLMGSSCGGFIYQWVTGMVFQQYGLDSFTFVIVIDAACVIVTFLCLNLVARRQGSRFKKRPVVEEISEKTSLGQPEIEDELDCYMRVTQV</sequence>
<protein>
    <submittedName>
        <fullName evidence="7">Sodium-dependent glucose transporter 1-like</fullName>
    </submittedName>
</protein>
<dbReference type="AlphaFoldDB" id="A0A1S3JQI5"/>
<dbReference type="OMA" id="CCISASI"/>
<feature type="region of interest" description="Disordered" evidence="4">
    <location>
        <begin position="1"/>
        <end position="24"/>
    </location>
</feature>
<feature type="transmembrane region" description="Helical" evidence="5">
    <location>
        <begin position="446"/>
        <end position="467"/>
    </location>
</feature>
<feature type="transmembrane region" description="Helical" evidence="5">
    <location>
        <begin position="376"/>
        <end position="398"/>
    </location>
</feature>
<dbReference type="Gene3D" id="1.20.1250.20">
    <property type="entry name" value="MFS general substrate transporter like domains"/>
    <property type="match status" value="1"/>
</dbReference>
<keyword evidence="3 5" id="KW-0472">Membrane</keyword>
<evidence type="ECO:0000256" key="5">
    <source>
        <dbReference type="SAM" id="Phobius"/>
    </source>
</evidence>
<feature type="transmembrane region" description="Helical" evidence="5">
    <location>
        <begin position="186"/>
        <end position="211"/>
    </location>
</feature>
<feature type="region of interest" description="Disordered" evidence="4">
    <location>
        <begin position="39"/>
        <end position="58"/>
    </location>
</feature>
<organism evidence="6 7">
    <name type="scientific">Lingula anatina</name>
    <name type="common">Brachiopod</name>
    <name type="synonym">Lingula unguis</name>
    <dbReference type="NCBI Taxonomy" id="7574"/>
    <lineage>
        <taxon>Eukaryota</taxon>
        <taxon>Metazoa</taxon>
        <taxon>Spiralia</taxon>
        <taxon>Lophotrochozoa</taxon>
        <taxon>Brachiopoda</taxon>
        <taxon>Linguliformea</taxon>
        <taxon>Lingulata</taxon>
        <taxon>Lingulida</taxon>
        <taxon>Linguloidea</taxon>
        <taxon>Lingulidae</taxon>
        <taxon>Lingula</taxon>
    </lineage>
</organism>
<accession>A0A1S3JQI5</accession>
<feature type="transmembrane region" description="Helical" evidence="5">
    <location>
        <begin position="502"/>
        <end position="524"/>
    </location>
</feature>
<feature type="transmembrane region" description="Helical" evidence="5">
    <location>
        <begin position="223"/>
        <end position="241"/>
    </location>
</feature>
<feature type="compositionally biased region" description="Basic and acidic residues" evidence="4">
    <location>
        <begin position="10"/>
        <end position="24"/>
    </location>
</feature>
<dbReference type="Proteomes" id="UP000085678">
    <property type="component" value="Unplaced"/>
</dbReference>
<feature type="transmembrane region" description="Helical" evidence="5">
    <location>
        <begin position="93"/>
        <end position="117"/>
    </location>
</feature>
<dbReference type="PANTHER" id="PTHR23121">
    <property type="entry name" value="SODIUM-DEPENDENT GLUCOSE TRANSPORTER 1"/>
    <property type="match status" value="1"/>
</dbReference>
<gene>
    <name evidence="7" type="primary">LOC106175251</name>
</gene>
<evidence type="ECO:0000256" key="2">
    <source>
        <dbReference type="ARBA" id="ARBA00022989"/>
    </source>
</evidence>
<keyword evidence="2 5" id="KW-1133">Transmembrane helix</keyword>
<keyword evidence="1 5" id="KW-0812">Transmembrane</keyword>
<dbReference type="PANTHER" id="PTHR23121:SF9">
    <property type="entry name" value="SODIUM-DEPENDENT GLUCOSE TRANSPORTER 1"/>
    <property type="match status" value="1"/>
</dbReference>
<dbReference type="RefSeq" id="XP_013412615.1">
    <property type="nucleotide sequence ID" value="XM_013557161.2"/>
</dbReference>
<dbReference type="InParanoid" id="A0A1S3JQI5"/>
<feature type="transmembrane region" description="Helical" evidence="5">
    <location>
        <begin position="162"/>
        <end position="180"/>
    </location>
</feature>
<feature type="transmembrane region" description="Helical" evidence="5">
    <location>
        <begin position="318"/>
        <end position="337"/>
    </location>
</feature>
<dbReference type="KEGG" id="lak:106175251"/>
<evidence type="ECO:0000256" key="1">
    <source>
        <dbReference type="ARBA" id="ARBA00022692"/>
    </source>
</evidence>
<evidence type="ECO:0000313" key="6">
    <source>
        <dbReference type="Proteomes" id="UP000085678"/>
    </source>
</evidence>
<feature type="transmembrane region" description="Helical" evidence="5">
    <location>
        <begin position="418"/>
        <end position="439"/>
    </location>
</feature>
<reference evidence="7" key="1">
    <citation type="submission" date="2025-08" db="UniProtKB">
        <authorList>
            <consortium name="RefSeq"/>
        </authorList>
    </citation>
    <scope>IDENTIFICATION</scope>
    <source>
        <tissue evidence="7">Gonads</tissue>
    </source>
</reference>
<name>A0A1S3JQI5_LINAN</name>
<dbReference type="OrthoDB" id="546893at2759"/>
<evidence type="ECO:0000256" key="4">
    <source>
        <dbReference type="SAM" id="MobiDB-lite"/>
    </source>
</evidence>
<evidence type="ECO:0000256" key="3">
    <source>
        <dbReference type="ARBA" id="ARBA00023136"/>
    </source>
</evidence>
<evidence type="ECO:0000313" key="7">
    <source>
        <dbReference type="RefSeq" id="XP_013412615.1"/>
    </source>
</evidence>
<dbReference type="InterPro" id="IPR036259">
    <property type="entry name" value="MFS_trans_sf"/>
</dbReference>
<proteinExistence type="predicted"/>
<keyword evidence="6" id="KW-1185">Reference proteome</keyword>